<accession>A0A453MZT6</accession>
<evidence type="ECO:0000313" key="5">
    <source>
        <dbReference type="EnsemblPlants" id="AET6Gv20160500.4"/>
    </source>
</evidence>
<feature type="transmembrane region" description="Helical" evidence="3">
    <location>
        <begin position="148"/>
        <end position="167"/>
    </location>
</feature>
<comment type="similarity">
    <text evidence="1">Belongs to the HAK/KUP transporter (TC 2.A.72.3) family.</text>
</comment>
<reference evidence="5" key="4">
    <citation type="submission" date="2019-03" db="UniProtKB">
        <authorList>
            <consortium name="EnsemblPlants"/>
        </authorList>
    </citation>
    <scope>IDENTIFICATION</scope>
</reference>
<dbReference type="GO" id="GO:0015079">
    <property type="term" value="F:potassium ion transmembrane transporter activity"/>
    <property type="evidence" value="ECO:0007669"/>
    <property type="project" value="InterPro"/>
</dbReference>
<name>A0A453MZT6_AEGTS</name>
<feature type="compositionally biased region" description="Basic residues" evidence="2">
    <location>
        <begin position="581"/>
        <end position="594"/>
    </location>
</feature>
<dbReference type="Gramene" id="AET6Gv20160500.4">
    <property type="protein sequence ID" value="AET6Gv20160500.4"/>
    <property type="gene ID" value="AET6Gv20160500"/>
</dbReference>
<dbReference type="InterPro" id="IPR053951">
    <property type="entry name" value="K_trans_N"/>
</dbReference>
<evidence type="ECO:0000313" key="6">
    <source>
        <dbReference type="Proteomes" id="UP000015105"/>
    </source>
</evidence>
<proteinExistence type="inferred from homology"/>
<feature type="compositionally biased region" description="Basic residues" evidence="2">
    <location>
        <begin position="405"/>
        <end position="425"/>
    </location>
</feature>
<keyword evidence="6" id="KW-1185">Reference proteome</keyword>
<feature type="transmembrane region" description="Helical" evidence="3">
    <location>
        <begin position="58"/>
        <end position="84"/>
    </location>
</feature>
<reference evidence="5" key="5">
    <citation type="journal article" date="2021" name="G3 (Bethesda)">
        <title>Aegilops tauschii genome assembly Aet v5.0 features greater sequence contiguity and improved annotation.</title>
        <authorList>
            <person name="Wang L."/>
            <person name="Zhu T."/>
            <person name="Rodriguez J.C."/>
            <person name="Deal K.R."/>
            <person name="Dubcovsky J."/>
            <person name="McGuire P.E."/>
            <person name="Lux T."/>
            <person name="Spannagl M."/>
            <person name="Mayer K.F.X."/>
            <person name="Baldrich P."/>
            <person name="Meyers B.C."/>
            <person name="Huo N."/>
            <person name="Gu Y.Q."/>
            <person name="Zhou H."/>
            <person name="Devos K.M."/>
            <person name="Bennetzen J.L."/>
            <person name="Unver T."/>
            <person name="Budak H."/>
            <person name="Gulick P.J."/>
            <person name="Galiba G."/>
            <person name="Kalapos B."/>
            <person name="Nelson D.R."/>
            <person name="Li P."/>
            <person name="You F.M."/>
            <person name="Luo M.C."/>
            <person name="Dvorak J."/>
        </authorList>
    </citation>
    <scope>NUCLEOTIDE SEQUENCE [LARGE SCALE GENOMIC DNA]</scope>
    <source>
        <strain evidence="5">cv. AL8/78</strain>
    </source>
</reference>
<evidence type="ECO:0000259" key="4">
    <source>
        <dbReference type="Pfam" id="PF02705"/>
    </source>
</evidence>
<dbReference type="PANTHER" id="PTHR30540:SF114">
    <property type="entry name" value="POTASSIUM TRANSPORTER"/>
    <property type="match status" value="1"/>
</dbReference>
<evidence type="ECO:0000256" key="3">
    <source>
        <dbReference type="SAM" id="Phobius"/>
    </source>
</evidence>
<sequence length="619" mass="68728">MLILKYGGRMDACMQVSWRQTVLLAFQSIGVVYGDLGTSPLYTYSGTFPNGIRHPDDLLGVLSLILYTLILLPLLKYVFIVLYANDNGDGGTFALYSLISRYAKTRMIPNQQAEDASVSNYSIQEPSSQTRRAQWVKQRLDSSKAAKIALFTITILGTSMVMGDGTLTPAISVLSAVSGIREKAPDLTQSQVVWISVAILFLLFSVQRFGTDKVGYSFAPIISVWFVLIASIGVYNLAAHDATVLRALNPMYIVDYFRRNGKEAWLSLGGVVLCTTGTEAMFADLGHFNIRAIQLSFSFIIFPSVALCYMGQASYLHKFPQDVADTFYKSIPGKTCKPFNFSGDVLADVHRGHLGGHHRQPGHAVRRVRHPVQSPLPRLLPEGGGGAHLQEVRRAGVHPGGELPHRRRQHHRHARLPDHHQHRQRLRDMRRDGLLHHDPPHDGGDAACVEEEHRFHRRLLRHLRGHRAALPVLHPLQVRRGRVPALLLLAGAHGAHGHLALRPRQPLLVRARPRRAGDRAHSALGSPRRAAGARRGLALLGARPGHPSCVPTPRRQDAVGAHRLRLHVHQEPPHPAGGRPRALHLPKGRPRRAPHVPLRGALRLHRPDRGRQGFLRFSP</sequence>
<dbReference type="GO" id="GO:0016020">
    <property type="term" value="C:membrane"/>
    <property type="evidence" value="ECO:0007669"/>
    <property type="project" value="InterPro"/>
</dbReference>
<feature type="region of interest" description="Disordered" evidence="2">
    <location>
        <begin position="397"/>
        <end position="425"/>
    </location>
</feature>
<feature type="domain" description="K+ potassium transporter integral membrane" evidence="4">
    <location>
        <begin position="24"/>
        <end position="336"/>
    </location>
</feature>
<dbReference type="EnsemblPlants" id="AET6Gv20160500.4">
    <property type="protein sequence ID" value="AET6Gv20160500.4"/>
    <property type="gene ID" value="AET6Gv20160500"/>
</dbReference>
<feature type="region of interest" description="Disordered" evidence="2">
    <location>
        <begin position="569"/>
        <end position="594"/>
    </location>
</feature>
<dbReference type="Pfam" id="PF02705">
    <property type="entry name" value="K_trans"/>
    <property type="match status" value="1"/>
</dbReference>
<keyword evidence="3" id="KW-0812">Transmembrane</keyword>
<protein>
    <recommendedName>
        <fullName evidence="4">K+ potassium transporter integral membrane domain-containing protein</fullName>
    </recommendedName>
</protein>
<feature type="transmembrane region" description="Helical" evidence="3">
    <location>
        <begin position="264"/>
        <end position="283"/>
    </location>
</feature>
<feature type="transmembrane region" description="Helical" evidence="3">
    <location>
        <begin position="187"/>
        <end position="206"/>
    </location>
</feature>
<dbReference type="Proteomes" id="UP000015105">
    <property type="component" value="Chromosome 6D"/>
</dbReference>
<organism evidence="5 6">
    <name type="scientific">Aegilops tauschii subsp. strangulata</name>
    <name type="common">Goatgrass</name>
    <dbReference type="NCBI Taxonomy" id="200361"/>
    <lineage>
        <taxon>Eukaryota</taxon>
        <taxon>Viridiplantae</taxon>
        <taxon>Streptophyta</taxon>
        <taxon>Embryophyta</taxon>
        <taxon>Tracheophyta</taxon>
        <taxon>Spermatophyta</taxon>
        <taxon>Magnoliopsida</taxon>
        <taxon>Liliopsida</taxon>
        <taxon>Poales</taxon>
        <taxon>Poaceae</taxon>
        <taxon>BOP clade</taxon>
        <taxon>Pooideae</taxon>
        <taxon>Triticodae</taxon>
        <taxon>Triticeae</taxon>
        <taxon>Triticinae</taxon>
        <taxon>Aegilops</taxon>
    </lineage>
</organism>
<reference evidence="6" key="2">
    <citation type="journal article" date="2017" name="Nat. Plants">
        <title>The Aegilops tauschii genome reveals multiple impacts of transposons.</title>
        <authorList>
            <person name="Zhao G."/>
            <person name="Zou C."/>
            <person name="Li K."/>
            <person name="Wang K."/>
            <person name="Li T."/>
            <person name="Gao L."/>
            <person name="Zhang X."/>
            <person name="Wang H."/>
            <person name="Yang Z."/>
            <person name="Liu X."/>
            <person name="Jiang W."/>
            <person name="Mao L."/>
            <person name="Kong X."/>
            <person name="Jiao Y."/>
            <person name="Jia J."/>
        </authorList>
    </citation>
    <scope>NUCLEOTIDE SEQUENCE [LARGE SCALE GENOMIC DNA]</scope>
    <source>
        <strain evidence="6">cv. AL8/78</strain>
    </source>
</reference>
<evidence type="ECO:0000256" key="2">
    <source>
        <dbReference type="SAM" id="MobiDB-lite"/>
    </source>
</evidence>
<dbReference type="PANTHER" id="PTHR30540">
    <property type="entry name" value="OSMOTIC STRESS POTASSIUM TRANSPORTER"/>
    <property type="match status" value="1"/>
</dbReference>
<dbReference type="AlphaFoldDB" id="A0A453MZT6"/>
<evidence type="ECO:0000256" key="1">
    <source>
        <dbReference type="ARBA" id="ARBA00008440"/>
    </source>
</evidence>
<reference evidence="5" key="3">
    <citation type="journal article" date="2017" name="Nature">
        <title>Genome sequence of the progenitor of the wheat D genome Aegilops tauschii.</title>
        <authorList>
            <person name="Luo M.C."/>
            <person name="Gu Y.Q."/>
            <person name="Puiu D."/>
            <person name="Wang H."/>
            <person name="Twardziok S.O."/>
            <person name="Deal K.R."/>
            <person name="Huo N."/>
            <person name="Zhu T."/>
            <person name="Wang L."/>
            <person name="Wang Y."/>
            <person name="McGuire P.E."/>
            <person name="Liu S."/>
            <person name="Long H."/>
            <person name="Ramasamy R.K."/>
            <person name="Rodriguez J.C."/>
            <person name="Van S.L."/>
            <person name="Yuan L."/>
            <person name="Wang Z."/>
            <person name="Xia Z."/>
            <person name="Xiao L."/>
            <person name="Anderson O.D."/>
            <person name="Ouyang S."/>
            <person name="Liang Y."/>
            <person name="Zimin A.V."/>
            <person name="Pertea G."/>
            <person name="Qi P."/>
            <person name="Bennetzen J.L."/>
            <person name="Dai X."/>
            <person name="Dawson M.W."/>
            <person name="Muller H.G."/>
            <person name="Kugler K."/>
            <person name="Rivarola-Duarte L."/>
            <person name="Spannagl M."/>
            <person name="Mayer K.F.X."/>
            <person name="Lu F.H."/>
            <person name="Bevan M.W."/>
            <person name="Leroy P."/>
            <person name="Li P."/>
            <person name="You F.M."/>
            <person name="Sun Q."/>
            <person name="Liu Z."/>
            <person name="Lyons E."/>
            <person name="Wicker T."/>
            <person name="Salzberg S.L."/>
            <person name="Devos K.M."/>
            <person name="Dvorak J."/>
        </authorList>
    </citation>
    <scope>NUCLEOTIDE SEQUENCE [LARGE SCALE GENOMIC DNA]</scope>
    <source>
        <strain evidence="5">cv. AL8/78</strain>
    </source>
</reference>
<keyword evidence="3" id="KW-1133">Transmembrane helix</keyword>
<reference evidence="6" key="1">
    <citation type="journal article" date="2014" name="Science">
        <title>Ancient hybridizations among the ancestral genomes of bread wheat.</title>
        <authorList>
            <consortium name="International Wheat Genome Sequencing Consortium,"/>
            <person name="Marcussen T."/>
            <person name="Sandve S.R."/>
            <person name="Heier L."/>
            <person name="Spannagl M."/>
            <person name="Pfeifer M."/>
            <person name="Jakobsen K.S."/>
            <person name="Wulff B.B."/>
            <person name="Steuernagel B."/>
            <person name="Mayer K.F."/>
            <person name="Olsen O.A."/>
        </authorList>
    </citation>
    <scope>NUCLEOTIDE SEQUENCE [LARGE SCALE GENOMIC DNA]</scope>
    <source>
        <strain evidence="6">cv. AL8/78</strain>
    </source>
</reference>
<feature type="transmembrane region" description="Helical" evidence="3">
    <location>
        <begin position="218"/>
        <end position="238"/>
    </location>
</feature>
<feature type="transmembrane region" description="Helical" evidence="3">
    <location>
        <begin position="295"/>
        <end position="316"/>
    </location>
</feature>
<dbReference type="InterPro" id="IPR003855">
    <property type="entry name" value="K+_transporter"/>
</dbReference>
<keyword evidence="3" id="KW-0472">Membrane</keyword>